<organism evidence="1 2">
    <name type="scientific">Parascaris univalens</name>
    <name type="common">Nematode worm</name>
    <dbReference type="NCBI Taxonomy" id="6257"/>
    <lineage>
        <taxon>Eukaryota</taxon>
        <taxon>Metazoa</taxon>
        <taxon>Ecdysozoa</taxon>
        <taxon>Nematoda</taxon>
        <taxon>Chromadorea</taxon>
        <taxon>Rhabditida</taxon>
        <taxon>Spirurina</taxon>
        <taxon>Ascaridomorpha</taxon>
        <taxon>Ascaridoidea</taxon>
        <taxon>Ascarididae</taxon>
        <taxon>Parascaris</taxon>
    </lineage>
</organism>
<reference evidence="2" key="1">
    <citation type="submission" date="2022-11" db="UniProtKB">
        <authorList>
            <consortium name="WormBaseParasite"/>
        </authorList>
    </citation>
    <scope>IDENTIFICATION</scope>
</reference>
<keyword evidence="1" id="KW-1185">Reference proteome</keyword>
<dbReference type="WBParaSite" id="PgB18_g009_t01">
    <property type="protein sequence ID" value="PgB18_g009_t01"/>
    <property type="gene ID" value="PgB18_g009"/>
</dbReference>
<protein>
    <submittedName>
        <fullName evidence="2">Uncharacterized protein</fullName>
    </submittedName>
</protein>
<evidence type="ECO:0000313" key="2">
    <source>
        <dbReference type="WBParaSite" id="PgB18_g009_t01"/>
    </source>
</evidence>
<proteinExistence type="predicted"/>
<accession>A0A914ZSE4</accession>
<dbReference type="Proteomes" id="UP000887569">
    <property type="component" value="Unplaced"/>
</dbReference>
<sequence length="62" mass="7433">MVLKPFHCIMESNQVISENAWKSSTMRIFQPYRSDLLYKFNLRDIQKIKLINVLIAFAFKPR</sequence>
<dbReference type="AlphaFoldDB" id="A0A914ZSE4"/>
<evidence type="ECO:0000313" key="1">
    <source>
        <dbReference type="Proteomes" id="UP000887569"/>
    </source>
</evidence>
<name>A0A914ZSE4_PARUN</name>